<dbReference type="PANTHER" id="PTHR23325">
    <property type="entry name" value="SERUM RESPONSE FACTOR-BINDING"/>
    <property type="match status" value="1"/>
</dbReference>
<dbReference type="GO" id="GO:0030490">
    <property type="term" value="P:maturation of SSU-rRNA"/>
    <property type="evidence" value="ECO:0007669"/>
    <property type="project" value="TreeGrafter"/>
</dbReference>
<evidence type="ECO:0000256" key="2">
    <source>
        <dbReference type="ARBA" id="ARBA00023054"/>
    </source>
</evidence>
<feature type="region of interest" description="Disordered" evidence="6">
    <location>
        <begin position="563"/>
        <end position="636"/>
    </location>
</feature>
<evidence type="ECO:0000256" key="1">
    <source>
        <dbReference type="ARBA" id="ARBA00013459"/>
    </source>
</evidence>
<gene>
    <name evidence="8" type="ORF">MDA_GLEAN10020691</name>
</gene>
<evidence type="ECO:0000256" key="5">
    <source>
        <dbReference type="ARBA" id="ARBA00033254"/>
    </source>
</evidence>
<evidence type="ECO:0000256" key="6">
    <source>
        <dbReference type="SAM" id="MobiDB-lite"/>
    </source>
</evidence>
<evidence type="ECO:0000256" key="4">
    <source>
        <dbReference type="ARBA" id="ARBA00025850"/>
    </source>
</evidence>
<dbReference type="InterPro" id="IPR015158">
    <property type="entry name" value="Bud22_dom"/>
</dbReference>
<proteinExistence type="predicted"/>
<dbReference type="GO" id="GO:0005634">
    <property type="term" value="C:nucleus"/>
    <property type="evidence" value="ECO:0007669"/>
    <property type="project" value="TreeGrafter"/>
</dbReference>
<reference evidence="9" key="1">
    <citation type="journal article" date="2013" name="Science">
        <title>Comparative analysis of bat genomes provides insight into the evolution of flight and immunity.</title>
        <authorList>
            <person name="Zhang G."/>
            <person name="Cowled C."/>
            <person name="Shi Z."/>
            <person name="Huang Z."/>
            <person name="Bishop-Lilly K.A."/>
            <person name="Fang X."/>
            <person name="Wynne J.W."/>
            <person name="Xiong Z."/>
            <person name="Baker M.L."/>
            <person name="Zhao W."/>
            <person name="Tachedjian M."/>
            <person name="Zhu Y."/>
            <person name="Zhou P."/>
            <person name="Jiang X."/>
            <person name="Ng J."/>
            <person name="Yang L."/>
            <person name="Wu L."/>
            <person name="Xiao J."/>
            <person name="Feng Y."/>
            <person name="Chen Y."/>
            <person name="Sun X."/>
            <person name="Zhang Y."/>
            <person name="Marsh G.A."/>
            <person name="Crameri G."/>
            <person name="Broder C.C."/>
            <person name="Frey K.G."/>
            <person name="Wang L.F."/>
            <person name="Wang J."/>
        </authorList>
    </citation>
    <scope>NUCLEOTIDE SEQUENCE [LARGE SCALE GENOMIC DNA]</scope>
</reference>
<dbReference type="AlphaFoldDB" id="L5LTG6"/>
<sequence length="748" mass="82540">MAGVGHGGMMEQVSWGTRPREGAGRCYWGKPLVVTENSLLPCSAVSSGTRTCCQCLAPAPIAQRHQWVQTVAVGPDHPSGFLHLPLLLSGDRGRQPPLTPTDSTGAIARTHCRCLPHLHLLLVPGASPYRSAPLLVIAKGEPGLKAQRHPGRWVLPCLWPVICDRDQDHDRRARLQARRHLGTPAPDMQRSTMAQPGTLNLNNEVSADVWGLVGMTLRALEGLFCVSLKGAWSGRGEDGKCGEEPAAGPRLVSETRRMQRASACPLAPTAGAGATAHTYCRHLALALIAWCCPLVQGAAAGPDRPSGLLHLPLLLRGDWGQQPPEPPLTPTASAGLTHTCSRCQSRHSHLLPVLVHQSQSLSTISGCEWRLLALVAPRASPPPPAPEGRWEQCCRHTGRGWAPMHTAALRPTVPCKVHEFVHWAPTNIKILIIGNAVTFLGTEDALLKNQRRAQRLLEEIHAMKELKPDIVTKSALGDDINFEKICKKPESTATERAIARLAMHPLLKKKIDMLKAAVKAFKDARQNDAEVKLSRNASEKNHSKDTSCSNDNAIKLQHEGAVISEQSDGEESHEEEQEYFDDSTEERFYKQSSMSEDSDSGDDFFIGKVRRTRKKESNCPSSVLEQKSPKKVFPEEDILETRESIRNVRNKPSTEARKFESVFFHSLSGSKSSRRNYREQAPKSNTPGFQQNDPQLKNQFIKNAPRGPANIKQQTQLPLHPSWEASRRRKEQQSKIAVFQGKKITFDD</sequence>
<name>L5LTG6_MYODS</name>
<accession>L5LTG6</accession>
<feature type="region of interest" description="Disordered" evidence="6">
    <location>
        <begin position="528"/>
        <end position="551"/>
    </location>
</feature>
<feature type="compositionally biased region" description="Acidic residues" evidence="6">
    <location>
        <begin position="567"/>
        <end position="584"/>
    </location>
</feature>
<evidence type="ECO:0000259" key="7">
    <source>
        <dbReference type="Pfam" id="PF09073"/>
    </source>
</evidence>
<feature type="region of interest" description="Disordered" evidence="6">
    <location>
        <begin position="665"/>
        <end position="748"/>
    </location>
</feature>
<dbReference type="PANTHER" id="PTHR23325:SF1">
    <property type="entry name" value="SERUM RESPONSE FACTOR-BINDING PROTEIN 1"/>
    <property type="match status" value="1"/>
</dbReference>
<dbReference type="GO" id="GO:0030686">
    <property type="term" value="C:90S preribosome"/>
    <property type="evidence" value="ECO:0007669"/>
    <property type="project" value="TreeGrafter"/>
</dbReference>
<keyword evidence="9" id="KW-1185">Reference proteome</keyword>
<feature type="compositionally biased region" description="Basic and acidic residues" evidence="6">
    <location>
        <begin position="528"/>
        <end position="545"/>
    </location>
</feature>
<dbReference type="Proteomes" id="UP000010556">
    <property type="component" value="Unassembled WGS sequence"/>
</dbReference>
<protein>
    <recommendedName>
        <fullName evidence="1">Serum response factor-binding protein 1</fullName>
    </recommendedName>
    <alternativeName>
        <fullName evidence="5">SRF-dependent transcription regulation-associated protein</fullName>
    </alternativeName>
</protein>
<feature type="compositionally biased region" description="Polar residues" evidence="6">
    <location>
        <begin position="682"/>
        <end position="701"/>
    </location>
</feature>
<dbReference type="EMBL" id="KB107782">
    <property type="protein sequence ID" value="ELK29729.1"/>
    <property type="molecule type" value="Genomic_DNA"/>
</dbReference>
<dbReference type="Pfam" id="PF09073">
    <property type="entry name" value="BUD22"/>
    <property type="match status" value="1"/>
</dbReference>
<dbReference type="InterPro" id="IPR037393">
    <property type="entry name" value="Bud22/SRFB1"/>
</dbReference>
<keyword evidence="2" id="KW-0175">Coiled coil</keyword>
<feature type="domain" description="Bud22" evidence="7">
    <location>
        <begin position="674"/>
        <end position="747"/>
    </location>
</feature>
<dbReference type="eggNOG" id="ENOG502QV1I">
    <property type="taxonomic scope" value="Eukaryota"/>
</dbReference>
<comment type="function">
    <text evidence="3">May be involved in regulating transcriptional activation of cardiac genes during the aging process. May play a role in biosynthesis and/or processing of SLC2A4 in adipose cells.</text>
</comment>
<organism evidence="8 9">
    <name type="scientific">Myotis davidii</name>
    <name type="common">David's myotis</name>
    <dbReference type="NCBI Taxonomy" id="225400"/>
    <lineage>
        <taxon>Eukaryota</taxon>
        <taxon>Metazoa</taxon>
        <taxon>Chordata</taxon>
        <taxon>Craniata</taxon>
        <taxon>Vertebrata</taxon>
        <taxon>Euteleostomi</taxon>
        <taxon>Mammalia</taxon>
        <taxon>Eutheria</taxon>
        <taxon>Laurasiatheria</taxon>
        <taxon>Chiroptera</taxon>
        <taxon>Yangochiroptera</taxon>
        <taxon>Vespertilionidae</taxon>
        <taxon>Myotis</taxon>
    </lineage>
</organism>
<evidence type="ECO:0000313" key="8">
    <source>
        <dbReference type="EMBL" id="ELK29729.1"/>
    </source>
</evidence>
<comment type="subunit">
    <text evidence="4">Interacts with SRF. Forms complexes with SRF and SRF cofactors ARID2, MYOCD and NKX2-5. Interacts with the N-terminus of SLC2A4.</text>
</comment>
<evidence type="ECO:0000313" key="9">
    <source>
        <dbReference type="Proteomes" id="UP000010556"/>
    </source>
</evidence>
<evidence type="ECO:0000256" key="3">
    <source>
        <dbReference type="ARBA" id="ARBA00025646"/>
    </source>
</evidence>